<protein>
    <submittedName>
        <fullName evidence="1">Uncharacterized protein</fullName>
    </submittedName>
</protein>
<organism evidence="1 2">
    <name type="scientific">Smallanthus sonchifolius</name>
    <dbReference type="NCBI Taxonomy" id="185202"/>
    <lineage>
        <taxon>Eukaryota</taxon>
        <taxon>Viridiplantae</taxon>
        <taxon>Streptophyta</taxon>
        <taxon>Embryophyta</taxon>
        <taxon>Tracheophyta</taxon>
        <taxon>Spermatophyta</taxon>
        <taxon>Magnoliopsida</taxon>
        <taxon>eudicotyledons</taxon>
        <taxon>Gunneridae</taxon>
        <taxon>Pentapetalae</taxon>
        <taxon>asterids</taxon>
        <taxon>campanulids</taxon>
        <taxon>Asterales</taxon>
        <taxon>Asteraceae</taxon>
        <taxon>Asteroideae</taxon>
        <taxon>Heliantheae alliance</taxon>
        <taxon>Millerieae</taxon>
        <taxon>Smallanthus</taxon>
    </lineage>
</organism>
<evidence type="ECO:0000313" key="1">
    <source>
        <dbReference type="EMBL" id="KAI3794068.1"/>
    </source>
</evidence>
<dbReference type="EMBL" id="CM042029">
    <property type="protein sequence ID" value="KAI3794068.1"/>
    <property type="molecule type" value="Genomic_DNA"/>
</dbReference>
<proteinExistence type="predicted"/>
<sequence>MKLISMAFSFLPLLALSLFLISLSNVSATPADTNFTCSADSQPSCQTYLTYHARSPYMALENISDLFGISRLSIAEASNLVSENVKILYDQLLLIPITCSCNGNHYFSNVTYATKKDDSFYVVASSVFQNLTNYLAVEDMNPTLNPTNLTVGDQVVFPLFCKCPKQNRDRYLITYVWQPEDEILNVNTMFNTSSYDVANENNFRNFTAAVCRPVLVPVSKLPTFPPPHHLPGSESKKSNKHPIIFIIFGTTGSFFLFVLSWILIYIYRSRKSKRILAHNESSFEFTDLLHTKKVSKQEPIVPTKKNQDKLLPEVSGYLSKPIMYDRKEIMEATMNLSERYRIGGSVYKAMIHGQILAVKKTRDATEELKILQRVHHTNLVKLMGISSDVGGNYFLVYEYAEKGSLDKCLFTRHLSSSLSSSVTVNLSWSQKLNLALDIANGLQYMHEHSQPSIAHRDLRTSNILLDSNFKGKIGNFSSARPAISSIMLKVDVFAFGVILLELLSGKKAMETRDGGEICMAWKEIRKIIEVEDKREENLRLWMDPNLGSFYPIDAALNMAALARACTSEKSADRPGMTEIVFNLSVLSQTSSEMYGRSSTSSCLETEDTHIISPVIGR</sequence>
<evidence type="ECO:0000313" key="2">
    <source>
        <dbReference type="Proteomes" id="UP001056120"/>
    </source>
</evidence>
<gene>
    <name evidence="1" type="ORF">L1987_36693</name>
</gene>
<name>A0ACB9HF49_9ASTR</name>
<keyword evidence="2" id="KW-1185">Reference proteome</keyword>
<reference evidence="1 2" key="2">
    <citation type="journal article" date="2022" name="Mol. Ecol. Resour.">
        <title>The genomes of chicory, endive, great burdock and yacon provide insights into Asteraceae paleo-polyploidization history and plant inulin production.</title>
        <authorList>
            <person name="Fan W."/>
            <person name="Wang S."/>
            <person name="Wang H."/>
            <person name="Wang A."/>
            <person name="Jiang F."/>
            <person name="Liu H."/>
            <person name="Zhao H."/>
            <person name="Xu D."/>
            <person name="Zhang Y."/>
        </authorList>
    </citation>
    <scope>NUCLEOTIDE SEQUENCE [LARGE SCALE GENOMIC DNA]</scope>
    <source>
        <strain evidence="2">cv. Yunnan</strain>
        <tissue evidence="1">Leaves</tissue>
    </source>
</reference>
<dbReference type="Proteomes" id="UP001056120">
    <property type="component" value="Linkage Group LG12"/>
</dbReference>
<accession>A0ACB9HF49</accession>
<comment type="caution">
    <text evidence="1">The sequence shown here is derived from an EMBL/GenBank/DDBJ whole genome shotgun (WGS) entry which is preliminary data.</text>
</comment>
<reference evidence="2" key="1">
    <citation type="journal article" date="2022" name="Mol. Ecol. Resour.">
        <title>The genomes of chicory, endive, great burdock and yacon provide insights into Asteraceae palaeo-polyploidization history and plant inulin production.</title>
        <authorList>
            <person name="Fan W."/>
            <person name="Wang S."/>
            <person name="Wang H."/>
            <person name="Wang A."/>
            <person name="Jiang F."/>
            <person name="Liu H."/>
            <person name="Zhao H."/>
            <person name="Xu D."/>
            <person name="Zhang Y."/>
        </authorList>
    </citation>
    <scope>NUCLEOTIDE SEQUENCE [LARGE SCALE GENOMIC DNA]</scope>
    <source>
        <strain evidence="2">cv. Yunnan</strain>
    </source>
</reference>